<keyword evidence="2" id="KW-1185">Reference proteome</keyword>
<dbReference type="OrthoDB" id="6625168at2"/>
<evidence type="ECO:0000313" key="1">
    <source>
        <dbReference type="EMBL" id="QDU95168.1"/>
    </source>
</evidence>
<evidence type="ECO:0000313" key="2">
    <source>
        <dbReference type="Proteomes" id="UP000317648"/>
    </source>
</evidence>
<dbReference type="KEGG" id="lcre:Pla8534_29800"/>
<proteinExistence type="predicted"/>
<dbReference type="Proteomes" id="UP000317648">
    <property type="component" value="Chromosome"/>
</dbReference>
<organism evidence="1 2">
    <name type="scientific">Lignipirellula cremea</name>
    <dbReference type="NCBI Taxonomy" id="2528010"/>
    <lineage>
        <taxon>Bacteria</taxon>
        <taxon>Pseudomonadati</taxon>
        <taxon>Planctomycetota</taxon>
        <taxon>Planctomycetia</taxon>
        <taxon>Pirellulales</taxon>
        <taxon>Pirellulaceae</taxon>
        <taxon>Lignipirellula</taxon>
    </lineage>
</organism>
<sequence length="101" mass="11865">MRPLCTIDANGKTRFIDGDLELTGERKRASLIEPVNPLLRLLFRAIRSQVCDSGSWSEWTRCWPCRWRVNLTPVGGPIFGNFGQRRTALKVERRWLERHWL</sequence>
<dbReference type="AlphaFoldDB" id="A0A518DTN1"/>
<protein>
    <submittedName>
        <fullName evidence="1">Uncharacterized protein</fullName>
    </submittedName>
</protein>
<gene>
    <name evidence="1" type="ORF">Pla8534_29800</name>
</gene>
<name>A0A518DTN1_9BACT</name>
<accession>A0A518DTN1</accession>
<dbReference type="EMBL" id="CP036433">
    <property type="protein sequence ID" value="QDU95168.1"/>
    <property type="molecule type" value="Genomic_DNA"/>
</dbReference>
<dbReference type="RefSeq" id="WP_145053936.1">
    <property type="nucleotide sequence ID" value="NZ_CP036433.1"/>
</dbReference>
<reference evidence="1 2" key="1">
    <citation type="submission" date="2019-02" db="EMBL/GenBank/DDBJ databases">
        <title>Deep-cultivation of Planctomycetes and their phenomic and genomic characterization uncovers novel biology.</title>
        <authorList>
            <person name="Wiegand S."/>
            <person name="Jogler M."/>
            <person name="Boedeker C."/>
            <person name="Pinto D."/>
            <person name="Vollmers J."/>
            <person name="Rivas-Marin E."/>
            <person name="Kohn T."/>
            <person name="Peeters S.H."/>
            <person name="Heuer A."/>
            <person name="Rast P."/>
            <person name="Oberbeckmann S."/>
            <person name="Bunk B."/>
            <person name="Jeske O."/>
            <person name="Meyerdierks A."/>
            <person name="Storesund J.E."/>
            <person name="Kallscheuer N."/>
            <person name="Luecker S."/>
            <person name="Lage O.M."/>
            <person name="Pohl T."/>
            <person name="Merkel B.J."/>
            <person name="Hornburger P."/>
            <person name="Mueller R.-W."/>
            <person name="Bruemmer F."/>
            <person name="Labrenz M."/>
            <person name="Spormann A.M."/>
            <person name="Op den Camp H."/>
            <person name="Overmann J."/>
            <person name="Amann R."/>
            <person name="Jetten M.S.M."/>
            <person name="Mascher T."/>
            <person name="Medema M.H."/>
            <person name="Devos D.P."/>
            <person name="Kaster A.-K."/>
            <person name="Ovreas L."/>
            <person name="Rohde M."/>
            <person name="Galperin M.Y."/>
            <person name="Jogler C."/>
        </authorList>
    </citation>
    <scope>NUCLEOTIDE SEQUENCE [LARGE SCALE GENOMIC DNA]</scope>
    <source>
        <strain evidence="1 2">Pla85_3_4</strain>
    </source>
</reference>